<dbReference type="InterPro" id="IPR019800">
    <property type="entry name" value="Glyco_hydro_3_AS"/>
</dbReference>
<dbReference type="Pfam" id="PF14310">
    <property type="entry name" value="Fn3-like"/>
    <property type="match status" value="1"/>
</dbReference>
<dbReference type="Gene3D" id="2.60.40.10">
    <property type="entry name" value="Immunoglobulins"/>
    <property type="match status" value="1"/>
</dbReference>
<evidence type="ECO:0000256" key="3">
    <source>
        <dbReference type="ARBA" id="ARBA00005336"/>
    </source>
</evidence>
<keyword evidence="8 10" id="KW-0326">Glycosidase</keyword>
<dbReference type="SUPFAM" id="SSF52279">
    <property type="entry name" value="Beta-D-glucan exohydrolase, C-terminal domain"/>
    <property type="match status" value="1"/>
</dbReference>
<accession>A0ABR1YPV9</accession>
<organism evidence="14 15">
    <name type="scientific">Phyllosticta capitalensis</name>
    <dbReference type="NCBI Taxonomy" id="121624"/>
    <lineage>
        <taxon>Eukaryota</taxon>
        <taxon>Fungi</taxon>
        <taxon>Dikarya</taxon>
        <taxon>Ascomycota</taxon>
        <taxon>Pezizomycotina</taxon>
        <taxon>Dothideomycetes</taxon>
        <taxon>Dothideomycetes incertae sedis</taxon>
        <taxon>Botryosphaeriales</taxon>
        <taxon>Phyllostictaceae</taxon>
        <taxon>Phyllosticta</taxon>
    </lineage>
</organism>
<evidence type="ECO:0000256" key="8">
    <source>
        <dbReference type="ARBA" id="ARBA00023295"/>
    </source>
</evidence>
<evidence type="ECO:0000256" key="10">
    <source>
        <dbReference type="RuleBase" id="RU361161"/>
    </source>
</evidence>
<feature type="chain" id="PRO_5046420336" description="beta-glucosidase" evidence="12">
    <location>
        <begin position="21"/>
        <end position="894"/>
    </location>
</feature>
<comment type="catalytic activity">
    <reaction evidence="1 10">
        <text>Hydrolysis of terminal, non-reducing beta-D-glucosyl residues with release of beta-D-glucose.</text>
        <dbReference type="EC" id="3.2.1.21"/>
    </reaction>
</comment>
<dbReference type="Gene3D" id="3.40.50.1700">
    <property type="entry name" value="Glycoside hydrolase family 3 C-terminal domain"/>
    <property type="match status" value="1"/>
</dbReference>
<dbReference type="InterPro" id="IPR026891">
    <property type="entry name" value="Fn3-like"/>
</dbReference>
<evidence type="ECO:0000256" key="1">
    <source>
        <dbReference type="ARBA" id="ARBA00000448"/>
    </source>
</evidence>
<keyword evidence="4 10" id="KW-0378">Hydrolase</keyword>
<evidence type="ECO:0000256" key="2">
    <source>
        <dbReference type="ARBA" id="ARBA00004987"/>
    </source>
</evidence>
<keyword evidence="6" id="KW-0325">Glycoprotein</keyword>
<name>A0ABR1YPV9_9PEZI</name>
<dbReference type="EC" id="3.2.1.21" evidence="10"/>
<evidence type="ECO:0000256" key="11">
    <source>
        <dbReference type="SAM" id="MobiDB-lite"/>
    </source>
</evidence>
<evidence type="ECO:0000256" key="6">
    <source>
        <dbReference type="ARBA" id="ARBA00023180"/>
    </source>
</evidence>
<keyword evidence="7 10" id="KW-0119">Carbohydrate metabolism</keyword>
<keyword evidence="12" id="KW-0732">Signal</keyword>
<dbReference type="PROSITE" id="PS00775">
    <property type="entry name" value="GLYCOSYL_HYDROL_F3"/>
    <property type="match status" value="1"/>
</dbReference>
<evidence type="ECO:0000313" key="14">
    <source>
        <dbReference type="EMBL" id="KAK8235483.1"/>
    </source>
</evidence>
<dbReference type="SUPFAM" id="SSF51445">
    <property type="entry name" value="(Trans)glycosidases"/>
    <property type="match status" value="1"/>
</dbReference>
<feature type="region of interest" description="Disordered" evidence="11">
    <location>
        <begin position="693"/>
        <end position="716"/>
    </location>
</feature>
<comment type="similarity">
    <text evidence="3 10">Belongs to the glycosyl hydrolase 3 family.</text>
</comment>
<evidence type="ECO:0000256" key="5">
    <source>
        <dbReference type="ARBA" id="ARBA00023001"/>
    </source>
</evidence>
<dbReference type="InterPro" id="IPR036881">
    <property type="entry name" value="Glyco_hydro_3_C_sf"/>
</dbReference>
<keyword evidence="5" id="KW-0136">Cellulose degradation</keyword>
<dbReference type="PRINTS" id="PR00133">
    <property type="entry name" value="GLHYDRLASE3"/>
</dbReference>
<dbReference type="InterPro" id="IPR001764">
    <property type="entry name" value="Glyco_hydro_3_N"/>
</dbReference>
<sequence length="894" mass="95607">MARLSALVLALCLLVPQNAAFKLSDILPSLPSDLRLTWWLANGHSDGSKVPEGYSAEPWYPTPVAGWDDAWTESYEKAAKLVKQMTLAEKTNVSTGTGQFMGRCVGNTGSVPRLGLPSLCLQDGALGVRFTDHITVFPAGITTGATWNKELMHARGVAMGKEFRRKGVNIHLGPSVGPMCRKPKGGRCWEGFGADPVLQGVGAVESIKGIQEQGVIATIKHLIGNEQEMYRQYNPFQPGYSANIDDRTLHELYLWPFAEGVRAGVGAVMAAYNAVNGSACTQNSYLINRILKDELGFQGFIMSDWLAQISGVAAALAGLDMSMPGDGSIPLIGEPWWASHLTEAALNGSVPMERLNDMTTRVVAAWYQLGQDRGFPEPNFSSWTKDKKGLLYPGAVFSPSGTVNEFVNVQEDHANVARDIATEAVTLLKNEDNLLPLDGKTPLKVFGSGAQKNPGGANSCPDRRCNKGTLGMGWGSGTADYPYMDDPITAIRARASDVTAYLADIFPLTAVADAGDVALVFISADSGENYITVEGNAGDRNVAGLHAWHGGDALVKAAADRYKNVVVVVHTVGPILVEEWIDLPSVKSVVFAHLPGQEAGQSLAKVLFGDESPSGHLPYSIPKSEDDYPKSVDLVGFELGQPQDTYSEGLYIDYRYLNHKGIAPRYPFGHGLSYTKFSLGEATIVAGVSLSSAPPDAAPRKATAQSSYDNSRPPASEAYEPAGFVKIWRYLYSWLSRSEADSARAATSRYPYPEGYSTVAKAAAPGGGGQGGNAALWDTAFNITVTVTNSGSRAGKAVVQAYVQFPANTGVETPMIQLRDFAKTATLGAGESEKVTVTMTRKDVSVWDTRQQTWVIPNVGGEYKVWIGESSGSLSVVCSSTSLSCSLGQKSPVA</sequence>
<dbReference type="InterPro" id="IPR050288">
    <property type="entry name" value="Cellulose_deg_GH3"/>
</dbReference>
<protein>
    <recommendedName>
        <fullName evidence="10">beta-glucosidase</fullName>
        <ecNumber evidence="10">3.2.1.21</ecNumber>
    </recommendedName>
</protein>
<evidence type="ECO:0000256" key="4">
    <source>
        <dbReference type="ARBA" id="ARBA00022801"/>
    </source>
</evidence>
<dbReference type="Gene3D" id="3.20.20.300">
    <property type="entry name" value="Glycoside hydrolase, family 3, N-terminal domain"/>
    <property type="match status" value="1"/>
</dbReference>
<dbReference type="PANTHER" id="PTHR42715">
    <property type="entry name" value="BETA-GLUCOSIDASE"/>
    <property type="match status" value="1"/>
</dbReference>
<proteinExistence type="inferred from homology"/>
<keyword evidence="15" id="KW-1185">Reference proteome</keyword>
<reference evidence="14 15" key="1">
    <citation type="submission" date="2024-04" db="EMBL/GenBank/DDBJ databases">
        <title>Phyllosticta paracitricarpa is synonymous to the EU quarantine fungus P. citricarpa based on phylogenomic analyses.</title>
        <authorList>
            <consortium name="Lawrence Berkeley National Laboratory"/>
            <person name="Van Ingen-Buijs V.A."/>
            <person name="Van Westerhoven A.C."/>
            <person name="Haridas S."/>
            <person name="Skiadas P."/>
            <person name="Martin F."/>
            <person name="Groenewald J.Z."/>
            <person name="Crous P.W."/>
            <person name="Seidl M.F."/>
        </authorList>
    </citation>
    <scope>NUCLEOTIDE SEQUENCE [LARGE SCALE GENOMIC DNA]</scope>
    <source>
        <strain evidence="14 15">CBS 123374</strain>
    </source>
</reference>
<dbReference type="Pfam" id="PF00933">
    <property type="entry name" value="Glyco_hydro_3"/>
    <property type="match status" value="1"/>
</dbReference>
<comment type="pathway">
    <text evidence="2 10">Glycan metabolism; cellulose degradation.</text>
</comment>
<dbReference type="EMBL" id="JBBWRZ010000005">
    <property type="protein sequence ID" value="KAK8235483.1"/>
    <property type="molecule type" value="Genomic_DNA"/>
</dbReference>
<dbReference type="InterPro" id="IPR017853">
    <property type="entry name" value="GH"/>
</dbReference>
<dbReference type="Pfam" id="PF01915">
    <property type="entry name" value="Glyco_hydro_3_C"/>
    <property type="match status" value="1"/>
</dbReference>
<keyword evidence="9 10" id="KW-0624">Polysaccharide degradation</keyword>
<dbReference type="InterPro" id="IPR036962">
    <property type="entry name" value="Glyco_hydro_3_N_sf"/>
</dbReference>
<evidence type="ECO:0000313" key="15">
    <source>
        <dbReference type="Proteomes" id="UP001492380"/>
    </source>
</evidence>
<evidence type="ECO:0000256" key="9">
    <source>
        <dbReference type="ARBA" id="ARBA00023326"/>
    </source>
</evidence>
<feature type="domain" description="Fibronectin type III-like" evidence="13">
    <location>
        <begin position="797"/>
        <end position="871"/>
    </location>
</feature>
<feature type="signal peptide" evidence="12">
    <location>
        <begin position="1"/>
        <end position="20"/>
    </location>
</feature>
<dbReference type="InterPro" id="IPR013783">
    <property type="entry name" value="Ig-like_fold"/>
</dbReference>
<comment type="caution">
    <text evidence="14">The sequence shown here is derived from an EMBL/GenBank/DDBJ whole genome shotgun (WGS) entry which is preliminary data.</text>
</comment>
<evidence type="ECO:0000256" key="12">
    <source>
        <dbReference type="SAM" id="SignalP"/>
    </source>
</evidence>
<dbReference type="InterPro" id="IPR002772">
    <property type="entry name" value="Glyco_hydro_3_C"/>
</dbReference>
<evidence type="ECO:0000256" key="7">
    <source>
        <dbReference type="ARBA" id="ARBA00023277"/>
    </source>
</evidence>
<dbReference type="PANTHER" id="PTHR42715:SF2">
    <property type="entry name" value="BETA-GLUCOSIDASE F-RELATED"/>
    <property type="match status" value="1"/>
</dbReference>
<dbReference type="SMART" id="SM01217">
    <property type="entry name" value="Fn3_like"/>
    <property type="match status" value="1"/>
</dbReference>
<dbReference type="Proteomes" id="UP001492380">
    <property type="component" value="Unassembled WGS sequence"/>
</dbReference>
<gene>
    <name evidence="14" type="ORF">HDK90DRAFT_503126</name>
</gene>
<evidence type="ECO:0000259" key="13">
    <source>
        <dbReference type="SMART" id="SM01217"/>
    </source>
</evidence>